<proteinExistence type="predicted"/>
<dbReference type="Proteomes" id="UP000664628">
    <property type="component" value="Unassembled WGS sequence"/>
</dbReference>
<sequence>MPKLFPYHRFHNFLPEGLHKELYDYVIANELRFEVSKVNHGKEVDKSAKQSTSLFSMGKFADVFKEALTTN</sequence>
<dbReference type="EMBL" id="JAFMYW010000006">
    <property type="protein sequence ID" value="MBO0951017.1"/>
    <property type="molecule type" value="Genomic_DNA"/>
</dbReference>
<accession>A0ABS3JQ08</accession>
<protein>
    <submittedName>
        <fullName evidence="1">Uncharacterized protein</fullName>
    </submittedName>
</protein>
<keyword evidence="2" id="KW-1185">Reference proteome</keyword>
<evidence type="ECO:0000313" key="2">
    <source>
        <dbReference type="Proteomes" id="UP000664628"/>
    </source>
</evidence>
<evidence type="ECO:0000313" key="1">
    <source>
        <dbReference type="EMBL" id="MBO0951017.1"/>
    </source>
</evidence>
<name>A0ABS3JQ08_9BACT</name>
<comment type="caution">
    <text evidence="1">The sequence shown here is derived from an EMBL/GenBank/DDBJ whole genome shotgun (WGS) entry which is preliminary data.</text>
</comment>
<organism evidence="1 2">
    <name type="scientific">Fibrella forsythiae</name>
    <dbReference type="NCBI Taxonomy" id="2817061"/>
    <lineage>
        <taxon>Bacteria</taxon>
        <taxon>Pseudomonadati</taxon>
        <taxon>Bacteroidota</taxon>
        <taxon>Cytophagia</taxon>
        <taxon>Cytophagales</taxon>
        <taxon>Spirosomataceae</taxon>
        <taxon>Fibrella</taxon>
    </lineage>
</organism>
<gene>
    <name evidence="1" type="ORF">J2I46_20690</name>
</gene>
<reference evidence="1 2" key="1">
    <citation type="submission" date="2021-03" db="EMBL/GenBank/DDBJ databases">
        <title>Fibrella sp. HMF5405 genome sequencing and assembly.</title>
        <authorList>
            <person name="Kang H."/>
            <person name="Kim H."/>
            <person name="Bae S."/>
            <person name="Joh K."/>
        </authorList>
    </citation>
    <scope>NUCLEOTIDE SEQUENCE [LARGE SCALE GENOMIC DNA]</scope>
    <source>
        <strain evidence="1 2">HMF5405</strain>
    </source>
</reference>
<dbReference type="RefSeq" id="WP_207330954.1">
    <property type="nucleotide sequence ID" value="NZ_JAFMYW010000006.1"/>
</dbReference>